<dbReference type="EMBL" id="SLXP01000010">
    <property type="protein sequence ID" value="TCP39823.1"/>
    <property type="molecule type" value="Genomic_DNA"/>
</dbReference>
<sequence>MTLTRTLIAPILAAAIALTPMTATPARADDDIAKALLGALVLYGIAESIDTDKRDNDRRADRGRDDRQGWQGAARSRAIPAQCVRTVETREGPRRVAVERCLRREGVHRLPDRCEMPLRGRNGGRDAYSLRCLERAGFRVEGWRR</sequence>
<feature type="region of interest" description="Disordered" evidence="1">
    <location>
        <begin position="53"/>
        <end position="77"/>
    </location>
</feature>
<evidence type="ECO:0000256" key="2">
    <source>
        <dbReference type="SAM" id="SignalP"/>
    </source>
</evidence>
<keyword evidence="4" id="KW-1185">Reference proteome</keyword>
<keyword evidence="2" id="KW-0732">Signal</keyword>
<dbReference type="OrthoDB" id="7876829at2"/>
<feature type="signal peptide" evidence="2">
    <location>
        <begin position="1"/>
        <end position="28"/>
    </location>
</feature>
<dbReference type="Proteomes" id="UP000294835">
    <property type="component" value="Unassembled WGS sequence"/>
</dbReference>
<feature type="chain" id="PRO_5020819528" evidence="2">
    <location>
        <begin position="29"/>
        <end position="145"/>
    </location>
</feature>
<protein>
    <submittedName>
        <fullName evidence="3">Uncharacterized protein</fullName>
    </submittedName>
</protein>
<accession>A0A4R2PUT8</accession>
<comment type="caution">
    <text evidence="3">The sequence shown here is derived from an EMBL/GenBank/DDBJ whole genome shotgun (WGS) entry which is preliminary data.</text>
</comment>
<reference evidence="3 4" key="1">
    <citation type="submission" date="2019-03" db="EMBL/GenBank/DDBJ databases">
        <title>Genomic Encyclopedia of Type Strains, Phase IV (KMG-IV): sequencing the most valuable type-strain genomes for metagenomic binning, comparative biology and taxonomic classification.</title>
        <authorList>
            <person name="Goeker M."/>
        </authorList>
    </citation>
    <scope>NUCLEOTIDE SEQUENCE [LARGE SCALE GENOMIC DNA]</scope>
    <source>
        <strain evidence="3 4">DSM 18063</strain>
    </source>
</reference>
<gene>
    <name evidence="3" type="ORF">EV662_110131</name>
</gene>
<evidence type="ECO:0000313" key="3">
    <source>
        <dbReference type="EMBL" id="TCP39823.1"/>
    </source>
</evidence>
<proteinExistence type="predicted"/>
<dbReference type="AlphaFoldDB" id="A0A4R2PUT8"/>
<organism evidence="3 4">
    <name type="scientific">Rhodovulum marinum</name>
    <dbReference type="NCBI Taxonomy" id="320662"/>
    <lineage>
        <taxon>Bacteria</taxon>
        <taxon>Pseudomonadati</taxon>
        <taxon>Pseudomonadota</taxon>
        <taxon>Alphaproteobacteria</taxon>
        <taxon>Rhodobacterales</taxon>
        <taxon>Paracoccaceae</taxon>
        <taxon>Rhodovulum</taxon>
    </lineage>
</organism>
<evidence type="ECO:0000313" key="4">
    <source>
        <dbReference type="Proteomes" id="UP000294835"/>
    </source>
</evidence>
<feature type="compositionally biased region" description="Basic and acidic residues" evidence="1">
    <location>
        <begin position="53"/>
        <end position="68"/>
    </location>
</feature>
<evidence type="ECO:0000256" key="1">
    <source>
        <dbReference type="SAM" id="MobiDB-lite"/>
    </source>
</evidence>
<dbReference type="RefSeq" id="WP_132464256.1">
    <property type="nucleotide sequence ID" value="NZ_SLXP01000010.1"/>
</dbReference>
<name>A0A4R2PUT8_9RHOB</name>